<evidence type="ECO:0000313" key="2">
    <source>
        <dbReference type="Proteomes" id="UP000215914"/>
    </source>
</evidence>
<sequence>MFSLALIVVLCHPSMFGLVWFGLVRFGLDWFGLVCGDGTMGAHRTHRLIGAWTS</sequence>
<reference evidence="1" key="1">
    <citation type="journal article" date="2017" name="Nature">
        <title>The sunflower genome provides insights into oil metabolism, flowering and Asterid evolution.</title>
        <authorList>
            <person name="Badouin H."/>
            <person name="Gouzy J."/>
            <person name="Grassa C.J."/>
            <person name="Murat F."/>
            <person name="Staton S.E."/>
            <person name="Cottret L."/>
            <person name="Lelandais-Briere C."/>
            <person name="Owens G.L."/>
            <person name="Carrere S."/>
            <person name="Mayjonade B."/>
            <person name="Legrand L."/>
            <person name="Gill N."/>
            <person name="Kane N.C."/>
            <person name="Bowers J.E."/>
            <person name="Hubner S."/>
            <person name="Bellec A."/>
            <person name="Berard A."/>
            <person name="Berges H."/>
            <person name="Blanchet N."/>
            <person name="Boniface M.C."/>
            <person name="Brunel D."/>
            <person name="Catrice O."/>
            <person name="Chaidir N."/>
            <person name="Claudel C."/>
            <person name="Donnadieu C."/>
            <person name="Faraut T."/>
            <person name="Fievet G."/>
            <person name="Helmstetter N."/>
            <person name="King M."/>
            <person name="Knapp S.J."/>
            <person name="Lai Z."/>
            <person name="Le Paslier M.C."/>
            <person name="Lippi Y."/>
            <person name="Lorenzon L."/>
            <person name="Mandel J.R."/>
            <person name="Marage G."/>
            <person name="Marchand G."/>
            <person name="Marquand E."/>
            <person name="Bret-Mestries E."/>
            <person name="Morien E."/>
            <person name="Nambeesan S."/>
            <person name="Nguyen T."/>
            <person name="Pegot-Espagnet P."/>
            <person name="Pouilly N."/>
            <person name="Raftis F."/>
            <person name="Sallet E."/>
            <person name="Schiex T."/>
            <person name="Thomas J."/>
            <person name="Vandecasteele C."/>
            <person name="Vares D."/>
            <person name="Vear F."/>
            <person name="Vautrin S."/>
            <person name="Crespi M."/>
            <person name="Mangin B."/>
            <person name="Burke J.M."/>
            <person name="Salse J."/>
            <person name="Munos S."/>
            <person name="Vincourt P."/>
            <person name="Rieseberg L.H."/>
            <person name="Langlade N.B."/>
        </authorList>
    </citation>
    <scope>NUCLEOTIDE SEQUENCE</scope>
    <source>
        <tissue evidence="1">Leaves</tissue>
    </source>
</reference>
<dbReference type="Gramene" id="mRNA:HanXRQr2_Chr17g0816331">
    <property type="protein sequence ID" value="CDS:HanXRQr2_Chr17g0816331.1"/>
    <property type="gene ID" value="HanXRQr2_Chr17g0816331"/>
</dbReference>
<gene>
    <name evidence="1" type="ORF">HanXRQr2_Chr17g0816331</name>
</gene>
<accession>A0A9K3DM89</accession>
<comment type="caution">
    <text evidence="1">The sequence shown here is derived from an EMBL/GenBank/DDBJ whole genome shotgun (WGS) entry which is preliminary data.</text>
</comment>
<keyword evidence="2" id="KW-1185">Reference proteome</keyword>
<reference evidence="1" key="2">
    <citation type="submission" date="2020-06" db="EMBL/GenBank/DDBJ databases">
        <title>Helianthus annuus Genome sequencing and assembly Release 2.</title>
        <authorList>
            <person name="Gouzy J."/>
            <person name="Langlade N."/>
            <person name="Munos S."/>
        </authorList>
    </citation>
    <scope>NUCLEOTIDE SEQUENCE</scope>
    <source>
        <tissue evidence="1">Leaves</tissue>
    </source>
</reference>
<dbReference type="EMBL" id="MNCJ02000332">
    <property type="protein sequence ID" value="KAF5756576.1"/>
    <property type="molecule type" value="Genomic_DNA"/>
</dbReference>
<proteinExistence type="predicted"/>
<dbReference type="Proteomes" id="UP000215914">
    <property type="component" value="Unassembled WGS sequence"/>
</dbReference>
<protein>
    <submittedName>
        <fullName evidence="1">Uncharacterized protein</fullName>
    </submittedName>
</protein>
<name>A0A9K3DM89_HELAN</name>
<evidence type="ECO:0000313" key="1">
    <source>
        <dbReference type="EMBL" id="KAF5756576.1"/>
    </source>
</evidence>
<dbReference type="AlphaFoldDB" id="A0A9K3DM89"/>
<organism evidence="1 2">
    <name type="scientific">Helianthus annuus</name>
    <name type="common">Common sunflower</name>
    <dbReference type="NCBI Taxonomy" id="4232"/>
    <lineage>
        <taxon>Eukaryota</taxon>
        <taxon>Viridiplantae</taxon>
        <taxon>Streptophyta</taxon>
        <taxon>Embryophyta</taxon>
        <taxon>Tracheophyta</taxon>
        <taxon>Spermatophyta</taxon>
        <taxon>Magnoliopsida</taxon>
        <taxon>eudicotyledons</taxon>
        <taxon>Gunneridae</taxon>
        <taxon>Pentapetalae</taxon>
        <taxon>asterids</taxon>
        <taxon>campanulids</taxon>
        <taxon>Asterales</taxon>
        <taxon>Asteraceae</taxon>
        <taxon>Asteroideae</taxon>
        <taxon>Heliantheae alliance</taxon>
        <taxon>Heliantheae</taxon>
        <taxon>Helianthus</taxon>
    </lineage>
</organism>